<gene>
    <name evidence="1" type="ORF">LIP63_04170</name>
</gene>
<sequence length="50" mass="5754">MLSIEPYVRSIYNDNMGSFFSGKDTFKAASDKWQKVLKDYAADQGFIVRN</sequence>
<evidence type="ECO:0000313" key="1">
    <source>
        <dbReference type="EMBL" id="MCB5644590.1"/>
    </source>
</evidence>
<dbReference type="AlphaFoldDB" id="A0AAW4U1P5"/>
<dbReference type="EMBL" id="JAJBPF010000008">
    <property type="protein sequence ID" value="MCB5644590.1"/>
    <property type="molecule type" value="Genomic_DNA"/>
</dbReference>
<organism evidence="1 2">
    <name type="scientific">Bifidobacterium breve</name>
    <dbReference type="NCBI Taxonomy" id="1685"/>
    <lineage>
        <taxon>Bacteria</taxon>
        <taxon>Bacillati</taxon>
        <taxon>Actinomycetota</taxon>
        <taxon>Actinomycetes</taxon>
        <taxon>Bifidobacteriales</taxon>
        <taxon>Bifidobacteriaceae</taxon>
        <taxon>Bifidobacterium</taxon>
    </lineage>
</organism>
<proteinExistence type="predicted"/>
<comment type="caution">
    <text evidence="1">The sequence shown here is derived from an EMBL/GenBank/DDBJ whole genome shotgun (WGS) entry which is preliminary data.</text>
</comment>
<protein>
    <recommendedName>
        <fullName evidence="3">ABC transporter substrate-binding protein</fullName>
    </recommendedName>
</protein>
<name>A0AAW4U1P5_BIFBR</name>
<dbReference type="Proteomes" id="UP001198148">
    <property type="component" value="Unassembled WGS sequence"/>
</dbReference>
<accession>A0AAW4U1P5</accession>
<reference evidence="1" key="1">
    <citation type="submission" date="2021-10" db="EMBL/GenBank/DDBJ databases">
        <title>Collection of gut derived symbiotic bacterial strains cultured from healthy donors.</title>
        <authorList>
            <person name="Lin H."/>
            <person name="Littmann E."/>
            <person name="Claire K."/>
            <person name="Pamer E."/>
        </authorList>
    </citation>
    <scope>NUCLEOTIDE SEQUENCE</scope>
    <source>
        <strain evidence="1">MSK.23.105</strain>
    </source>
</reference>
<evidence type="ECO:0008006" key="3">
    <source>
        <dbReference type="Google" id="ProtNLM"/>
    </source>
</evidence>
<evidence type="ECO:0000313" key="2">
    <source>
        <dbReference type="Proteomes" id="UP001198148"/>
    </source>
</evidence>
<dbReference type="RefSeq" id="WP_226791934.1">
    <property type="nucleotide sequence ID" value="NZ_JAJBOO010000008.1"/>
</dbReference>